<dbReference type="EMBL" id="SHKX01000010">
    <property type="protein sequence ID" value="RZU47833.1"/>
    <property type="molecule type" value="Genomic_DNA"/>
</dbReference>
<name>A0A4Q7ZCT7_9GAMM</name>
<accession>A0A4Q7ZCT7</accession>
<dbReference type="PROSITE" id="PS51770">
    <property type="entry name" value="HOTDOG_ACOT"/>
    <property type="match status" value="1"/>
</dbReference>
<keyword evidence="6" id="KW-1185">Reference proteome</keyword>
<evidence type="ECO:0000256" key="1">
    <source>
        <dbReference type="ARBA" id="ARBA00010458"/>
    </source>
</evidence>
<dbReference type="OrthoDB" id="9809430at2"/>
<dbReference type="GO" id="GO:0005829">
    <property type="term" value="C:cytosol"/>
    <property type="evidence" value="ECO:0007669"/>
    <property type="project" value="TreeGrafter"/>
</dbReference>
<dbReference type="AlphaFoldDB" id="A0A4Q7ZCT7"/>
<dbReference type="Gene3D" id="3.10.129.10">
    <property type="entry name" value="Hotdog Thioesterase"/>
    <property type="match status" value="1"/>
</dbReference>
<proteinExistence type="inferred from homology"/>
<dbReference type="GO" id="GO:0006637">
    <property type="term" value="P:acyl-CoA metabolic process"/>
    <property type="evidence" value="ECO:0007669"/>
    <property type="project" value="TreeGrafter"/>
</dbReference>
<dbReference type="GO" id="GO:0052816">
    <property type="term" value="F:long-chain fatty acyl-CoA hydrolase activity"/>
    <property type="evidence" value="ECO:0007669"/>
    <property type="project" value="TreeGrafter"/>
</dbReference>
<comment type="caution">
    <text evidence="5">The sequence shown here is derived from an EMBL/GenBank/DDBJ whole genome shotgun (WGS) entry which is preliminary data.</text>
</comment>
<reference evidence="5 6" key="1">
    <citation type="submission" date="2019-02" db="EMBL/GenBank/DDBJ databases">
        <title>Genomic Encyclopedia of Type Strains, Phase IV (KMG-IV): sequencing the most valuable type-strain genomes for metagenomic binning, comparative biology and taxonomic classification.</title>
        <authorList>
            <person name="Goeker M."/>
        </authorList>
    </citation>
    <scope>NUCLEOTIDE SEQUENCE [LARGE SCALE GENOMIC DNA]</scope>
    <source>
        <strain evidence="5 6">DSM 105135</strain>
    </source>
</reference>
<dbReference type="RefSeq" id="WP_130411046.1">
    <property type="nucleotide sequence ID" value="NZ_SHKX01000010.1"/>
</dbReference>
<evidence type="ECO:0000313" key="5">
    <source>
        <dbReference type="EMBL" id="RZU47833.1"/>
    </source>
</evidence>
<evidence type="ECO:0000259" key="4">
    <source>
        <dbReference type="PROSITE" id="PS51770"/>
    </source>
</evidence>
<dbReference type="PANTHER" id="PTHR11049">
    <property type="entry name" value="ACYL COENZYME A THIOESTER HYDROLASE"/>
    <property type="match status" value="1"/>
</dbReference>
<dbReference type="PANTHER" id="PTHR11049:SF16">
    <property type="entry name" value="PROTEIN VDLD"/>
    <property type="match status" value="1"/>
</dbReference>
<dbReference type="InterPro" id="IPR040170">
    <property type="entry name" value="Cytosol_ACT"/>
</dbReference>
<dbReference type="InterPro" id="IPR033120">
    <property type="entry name" value="HOTDOG_ACOT"/>
</dbReference>
<dbReference type="SUPFAM" id="SSF54637">
    <property type="entry name" value="Thioesterase/thiol ester dehydrase-isomerase"/>
    <property type="match status" value="1"/>
</dbReference>
<comment type="similarity">
    <text evidence="1">Belongs to the acyl coenzyme A hydrolase family.</text>
</comment>
<dbReference type="InterPro" id="IPR029069">
    <property type="entry name" value="HotDog_dom_sf"/>
</dbReference>
<dbReference type="CDD" id="cd03442">
    <property type="entry name" value="BFIT_BACH"/>
    <property type="match status" value="1"/>
</dbReference>
<feature type="domain" description="HotDog ACOT-type" evidence="4">
    <location>
        <begin position="10"/>
        <end position="122"/>
    </location>
</feature>
<dbReference type="InterPro" id="IPR006683">
    <property type="entry name" value="Thioestr_dom"/>
</dbReference>
<dbReference type="Proteomes" id="UP000292423">
    <property type="component" value="Unassembled WGS sequence"/>
</dbReference>
<evidence type="ECO:0000256" key="3">
    <source>
        <dbReference type="PROSITE-ProRule" id="PRU01106"/>
    </source>
</evidence>
<gene>
    <name evidence="5" type="ORF">EV700_0800</name>
</gene>
<sequence>MTLNAKPVSASRIDNHVYKIFPNDLNARKTAFGGMIMSIADRVAVVAAERHSGSVCVTASVDSWHFVAPAKENDTLVFSVSVNRAWTSSMEIGVRVDAENSYENSRKHIVSAYFTFVAVDENGKPLPVPALLPETDTECKRFAAAEVRRQARLSVRESLKQFKSGAAD</sequence>
<organism evidence="5 6">
    <name type="scientific">Fluviicoccus keumensis</name>
    <dbReference type="NCBI Taxonomy" id="1435465"/>
    <lineage>
        <taxon>Bacteria</taxon>
        <taxon>Pseudomonadati</taxon>
        <taxon>Pseudomonadota</taxon>
        <taxon>Gammaproteobacteria</taxon>
        <taxon>Moraxellales</taxon>
        <taxon>Moraxellaceae</taxon>
        <taxon>Fluviicoccus</taxon>
    </lineage>
</organism>
<protein>
    <submittedName>
        <fullName evidence="5">Acyl-CoA hydrolase</fullName>
    </submittedName>
</protein>
<keyword evidence="2 3" id="KW-0378">Hydrolase</keyword>
<dbReference type="Pfam" id="PF03061">
    <property type="entry name" value="4HBT"/>
    <property type="match status" value="1"/>
</dbReference>
<evidence type="ECO:0000313" key="6">
    <source>
        <dbReference type="Proteomes" id="UP000292423"/>
    </source>
</evidence>
<evidence type="ECO:0000256" key="2">
    <source>
        <dbReference type="ARBA" id="ARBA00022801"/>
    </source>
</evidence>